<gene>
    <name evidence="1" type="ORF">L6164_037069</name>
</gene>
<proteinExistence type="predicted"/>
<evidence type="ECO:0000313" key="2">
    <source>
        <dbReference type="Proteomes" id="UP000828941"/>
    </source>
</evidence>
<evidence type="ECO:0000313" key="1">
    <source>
        <dbReference type="EMBL" id="KAI4297168.1"/>
    </source>
</evidence>
<dbReference type="Proteomes" id="UP000828941">
    <property type="component" value="Chromosome 14"/>
</dbReference>
<dbReference type="EMBL" id="CM039439">
    <property type="protein sequence ID" value="KAI4297168.1"/>
    <property type="molecule type" value="Genomic_DNA"/>
</dbReference>
<sequence>KIPCFLTFQNQLPHKECKEDWLKLNKGDIGPSRHGGFKLPKMKA</sequence>
<name>A0ACB9KIX1_BAUVA</name>
<reference evidence="1 2" key="1">
    <citation type="journal article" date="2022" name="DNA Res.">
        <title>Chromosomal-level genome assembly of the orchid tree Bauhinia variegata (Leguminosae; Cercidoideae) supports the allotetraploid origin hypothesis of Bauhinia.</title>
        <authorList>
            <person name="Zhong Y."/>
            <person name="Chen Y."/>
            <person name="Zheng D."/>
            <person name="Pang J."/>
            <person name="Liu Y."/>
            <person name="Luo S."/>
            <person name="Meng S."/>
            <person name="Qian L."/>
            <person name="Wei D."/>
            <person name="Dai S."/>
            <person name="Zhou R."/>
        </authorList>
    </citation>
    <scope>NUCLEOTIDE SEQUENCE [LARGE SCALE GENOMIC DNA]</scope>
    <source>
        <strain evidence="1">BV-YZ2020</strain>
    </source>
</reference>
<protein>
    <submittedName>
        <fullName evidence="1">Uncharacterized protein</fullName>
    </submittedName>
</protein>
<accession>A0ACB9KIX1</accession>
<keyword evidence="2" id="KW-1185">Reference proteome</keyword>
<feature type="non-terminal residue" evidence="1">
    <location>
        <position position="1"/>
    </location>
</feature>
<comment type="caution">
    <text evidence="1">The sequence shown here is derived from an EMBL/GenBank/DDBJ whole genome shotgun (WGS) entry which is preliminary data.</text>
</comment>
<organism evidence="1 2">
    <name type="scientific">Bauhinia variegata</name>
    <name type="common">Purple orchid tree</name>
    <name type="synonym">Phanera variegata</name>
    <dbReference type="NCBI Taxonomy" id="167791"/>
    <lineage>
        <taxon>Eukaryota</taxon>
        <taxon>Viridiplantae</taxon>
        <taxon>Streptophyta</taxon>
        <taxon>Embryophyta</taxon>
        <taxon>Tracheophyta</taxon>
        <taxon>Spermatophyta</taxon>
        <taxon>Magnoliopsida</taxon>
        <taxon>eudicotyledons</taxon>
        <taxon>Gunneridae</taxon>
        <taxon>Pentapetalae</taxon>
        <taxon>rosids</taxon>
        <taxon>fabids</taxon>
        <taxon>Fabales</taxon>
        <taxon>Fabaceae</taxon>
        <taxon>Cercidoideae</taxon>
        <taxon>Cercideae</taxon>
        <taxon>Bauhiniinae</taxon>
        <taxon>Bauhinia</taxon>
    </lineage>
</organism>